<organism evidence="8">
    <name type="scientific">Thelazia callipaeda</name>
    <name type="common">Oriental eyeworm</name>
    <name type="synonym">Parasitic nematode</name>
    <dbReference type="NCBI Taxonomy" id="103827"/>
    <lineage>
        <taxon>Eukaryota</taxon>
        <taxon>Metazoa</taxon>
        <taxon>Ecdysozoa</taxon>
        <taxon>Nematoda</taxon>
        <taxon>Chromadorea</taxon>
        <taxon>Rhabditida</taxon>
        <taxon>Spirurina</taxon>
        <taxon>Spiruromorpha</taxon>
        <taxon>Thelazioidea</taxon>
        <taxon>Thelaziidae</taxon>
        <taxon>Thelazia</taxon>
    </lineage>
</organism>
<feature type="compositionally biased region" description="Basic and acidic residues" evidence="4">
    <location>
        <begin position="34"/>
        <end position="49"/>
    </location>
</feature>
<evidence type="ECO:0000256" key="2">
    <source>
        <dbReference type="ARBA" id="ARBA00010979"/>
    </source>
</evidence>
<name>A0A0N5CLB3_THECL</name>
<dbReference type="GO" id="GO:0032040">
    <property type="term" value="C:small-subunit processome"/>
    <property type="evidence" value="ECO:0007669"/>
    <property type="project" value="TreeGrafter"/>
</dbReference>
<evidence type="ECO:0000313" key="6">
    <source>
        <dbReference type="EMBL" id="VDM96058.1"/>
    </source>
</evidence>
<dbReference type="EMBL" id="UYYF01000085">
    <property type="protein sequence ID" value="VDM96058.1"/>
    <property type="molecule type" value="Genomic_DNA"/>
</dbReference>
<evidence type="ECO:0000313" key="8">
    <source>
        <dbReference type="WBParaSite" id="TCLT_0000089401-mRNA-1"/>
    </source>
</evidence>
<comment type="similarity">
    <text evidence="2">Belongs to the SAS10 family.</text>
</comment>
<dbReference type="OMA" id="DWGGMNE"/>
<feature type="region of interest" description="Disordered" evidence="4">
    <location>
        <begin position="336"/>
        <end position="372"/>
    </location>
</feature>
<accession>A0A0N5CLB3</accession>
<dbReference type="InterPro" id="IPR018972">
    <property type="entry name" value="Sas10_C_dom"/>
</dbReference>
<keyword evidence="7" id="KW-1185">Reference proteome</keyword>
<reference evidence="6 7" key="2">
    <citation type="submission" date="2018-11" db="EMBL/GenBank/DDBJ databases">
        <authorList>
            <consortium name="Pathogen Informatics"/>
        </authorList>
    </citation>
    <scope>NUCLEOTIDE SEQUENCE [LARGE SCALE GENOMIC DNA]</scope>
</reference>
<evidence type="ECO:0000256" key="3">
    <source>
        <dbReference type="ARBA" id="ARBA00023242"/>
    </source>
</evidence>
<feature type="compositionally biased region" description="Basic residues" evidence="4">
    <location>
        <begin position="342"/>
        <end position="369"/>
    </location>
</feature>
<evidence type="ECO:0000256" key="1">
    <source>
        <dbReference type="ARBA" id="ARBA00004123"/>
    </source>
</evidence>
<proteinExistence type="inferred from homology"/>
<dbReference type="AlphaFoldDB" id="A0A0N5CLB3"/>
<gene>
    <name evidence="6" type="ORF">TCLT_LOCUS895</name>
</gene>
<dbReference type="STRING" id="103827.A0A0N5CLB3"/>
<dbReference type="PANTHER" id="PTHR13237:SF8">
    <property type="entry name" value="SOMETHING ABOUT SILENCING PROTEIN 10"/>
    <property type="match status" value="1"/>
</dbReference>
<feature type="domain" description="Sas10 C-terminal" evidence="5">
    <location>
        <begin position="326"/>
        <end position="398"/>
    </location>
</feature>
<evidence type="ECO:0000313" key="7">
    <source>
        <dbReference type="Proteomes" id="UP000276776"/>
    </source>
</evidence>
<dbReference type="Proteomes" id="UP000276776">
    <property type="component" value="Unassembled WGS sequence"/>
</dbReference>
<dbReference type="WBParaSite" id="TCLT_0000089401-mRNA-1">
    <property type="protein sequence ID" value="TCLT_0000089401-mRNA-1"/>
    <property type="gene ID" value="TCLT_0000089401"/>
</dbReference>
<dbReference type="PANTHER" id="PTHR13237">
    <property type="entry name" value="SOMETHING ABOUT SILENCING PROTEIN 10-RELATED"/>
    <property type="match status" value="1"/>
</dbReference>
<protein>
    <submittedName>
        <fullName evidence="8">Sas10 domain-containing protein</fullName>
    </submittedName>
</protein>
<feature type="region of interest" description="Disordered" evidence="4">
    <location>
        <begin position="26"/>
        <end position="59"/>
    </location>
</feature>
<dbReference type="Pfam" id="PF09368">
    <property type="entry name" value="Sas10"/>
    <property type="match status" value="1"/>
</dbReference>
<evidence type="ECO:0000259" key="5">
    <source>
        <dbReference type="Pfam" id="PF09368"/>
    </source>
</evidence>
<evidence type="ECO:0000256" key="4">
    <source>
        <dbReference type="SAM" id="MobiDB-lite"/>
    </source>
</evidence>
<dbReference type="OrthoDB" id="1924577at2759"/>
<sequence length="400" mass="45899">MESDEEFDEIYDEIDRYHLSLDIADQANSSTVSRRPEEVLNVEGDSHTEESDDDKSSSTFSDSVIAQYISVLPSADKWGNSRKGFYHTSYVDEDWGGMNEAEVELAELEEEDAVTRQKKLDAALNHIPMQFQQELQEVDADSNEVPSVGSMTSQEKLEFFLKLNSDLKELYDEYHAKRIYFLANVIPLLDLVTLIRNKSPGIVLEKQIAFVVNIFSRYLMNLLFAIRIKVVGYSKHEVPQFIDHPILQAIPTIRNKVLTAEHYLEKNGGFQILRSYLESISSETVSNSFRTFPSIKERIRNPSKKKHEKEGEVVSGRDDVLQEVKDKKRAITSQIEKNRGLQNKRKKGTQHSRVKKRKQFQKALVKKHSQKADVRRELAPYGGEYRGIRASVVKSVKLKA</sequence>
<reference evidence="8" key="1">
    <citation type="submission" date="2016-04" db="UniProtKB">
        <authorList>
            <consortium name="WormBaseParasite"/>
        </authorList>
    </citation>
    <scope>IDENTIFICATION</scope>
</reference>
<dbReference type="GO" id="GO:0000462">
    <property type="term" value="P:maturation of SSU-rRNA from tricistronic rRNA transcript (SSU-rRNA, 5.8S rRNA, LSU-rRNA)"/>
    <property type="evidence" value="ECO:0007669"/>
    <property type="project" value="TreeGrafter"/>
</dbReference>
<keyword evidence="3" id="KW-0539">Nucleus</keyword>
<comment type="subcellular location">
    <subcellularLocation>
        <location evidence="1">Nucleus</location>
    </subcellularLocation>
</comment>